<organism evidence="4">
    <name type="scientific">Magallana gigas</name>
    <name type="common">Pacific oyster</name>
    <name type="synonym">Crassostrea gigas</name>
    <dbReference type="NCBI Taxonomy" id="29159"/>
    <lineage>
        <taxon>Eukaryota</taxon>
        <taxon>Metazoa</taxon>
        <taxon>Spiralia</taxon>
        <taxon>Lophotrochozoa</taxon>
        <taxon>Mollusca</taxon>
        <taxon>Bivalvia</taxon>
        <taxon>Autobranchia</taxon>
        <taxon>Pteriomorphia</taxon>
        <taxon>Ostreida</taxon>
        <taxon>Ostreoidea</taxon>
        <taxon>Ostreidae</taxon>
        <taxon>Magallana</taxon>
    </lineage>
</organism>
<dbReference type="CDD" id="cd00070">
    <property type="entry name" value="GLECT"/>
    <property type="match status" value="1"/>
</dbReference>
<evidence type="ECO:0000313" key="4">
    <source>
        <dbReference type="EMBL" id="EKC20706.1"/>
    </source>
</evidence>
<proteinExistence type="predicted"/>
<keyword evidence="1" id="KW-0430">Lectin</keyword>
<evidence type="ECO:0000256" key="2">
    <source>
        <dbReference type="SAM" id="Coils"/>
    </source>
</evidence>
<keyword evidence="2" id="KW-0175">Coiled coil</keyword>
<dbReference type="SUPFAM" id="SSF49899">
    <property type="entry name" value="Concanavalin A-like lectins/glucanases"/>
    <property type="match status" value="1"/>
</dbReference>
<dbReference type="Gene3D" id="2.60.120.200">
    <property type="match status" value="1"/>
</dbReference>
<feature type="compositionally biased region" description="Pro residues" evidence="3">
    <location>
        <begin position="316"/>
        <end position="337"/>
    </location>
</feature>
<dbReference type="PANTHER" id="PTHR11346">
    <property type="entry name" value="GALECTIN"/>
    <property type="match status" value="1"/>
</dbReference>
<dbReference type="Pfam" id="PF00337">
    <property type="entry name" value="Gal-bind_lectin"/>
    <property type="match status" value="1"/>
</dbReference>
<reference evidence="4" key="1">
    <citation type="journal article" date="2012" name="Nature">
        <title>The oyster genome reveals stress adaptation and complexity of shell formation.</title>
        <authorList>
            <person name="Zhang G."/>
            <person name="Fang X."/>
            <person name="Guo X."/>
            <person name="Li L."/>
            <person name="Luo R."/>
            <person name="Xu F."/>
            <person name="Yang P."/>
            <person name="Zhang L."/>
            <person name="Wang X."/>
            <person name="Qi H."/>
            <person name="Xiong Z."/>
            <person name="Que H."/>
            <person name="Xie Y."/>
            <person name="Holland P.W."/>
            <person name="Paps J."/>
            <person name="Zhu Y."/>
            <person name="Wu F."/>
            <person name="Chen Y."/>
            <person name="Wang J."/>
            <person name="Peng C."/>
            <person name="Meng J."/>
            <person name="Yang L."/>
            <person name="Liu J."/>
            <person name="Wen B."/>
            <person name="Zhang N."/>
            <person name="Huang Z."/>
            <person name="Zhu Q."/>
            <person name="Feng Y."/>
            <person name="Mount A."/>
            <person name="Hedgecock D."/>
            <person name="Xu Z."/>
            <person name="Liu Y."/>
            <person name="Domazet-Loso T."/>
            <person name="Du Y."/>
            <person name="Sun X."/>
            <person name="Zhang S."/>
            <person name="Liu B."/>
            <person name="Cheng P."/>
            <person name="Jiang X."/>
            <person name="Li J."/>
            <person name="Fan D."/>
            <person name="Wang W."/>
            <person name="Fu W."/>
            <person name="Wang T."/>
            <person name="Wang B."/>
            <person name="Zhang J."/>
            <person name="Peng Z."/>
            <person name="Li Y."/>
            <person name="Li N."/>
            <person name="Wang J."/>
            <person name="Chen M."/>
            <person name="He Y."/>
            <person name="Tan F."/>
            <person name="Song X."/>
            <person name="Zheng Q."/>
            <person name="Huang R."/>
            <person name="Yang H."/>
            <person name="Du X."/>
            <person name="Chen L."/>
            <person name="Yang M."/>
            <person name="Gaffney P.M."/>
            <person name="Wang S."/>
            <person name="Luo L."/>
            <person name="She Z."/>
            <person name="Ming Y."/>
            <person name="Huang W."/>
            <person name="Zhang S."/>
            <person name="Huang B."/>
            <person name="Zhang Y."/>
            <person name="Qu T."/>
            <person name="Ni P."/>
            <person name="Miao G."/>
            <person name="Wang J."/>
            <person name="Wang Q."/>
            <person name="Steinberg C.E."/>
            <person name="Wang H."/>
            <person name="Li N."/>
            <person name="Qian L."/>
            <person name="Zhang G."/>
            <person name="Li Y."/>
            <person name="Yang H."/>
            <person name="Liu X."/>
            <person name="Wang J."/>
            <person name="Yin Y."/>
            <person name="Wang J."/>
        </authorList>
    </citation>
    <scope>NUCLEOTIDE SEQUENCE [LARGE SCALE GENOMIC DNA]</scope>
    <source>
        <strain evidence="4">05x7-T-G4-1.051#20</strain>
    </source>
</reference>
<dbReference type="SMART" id="SM00908">
    <property type="entry name" value="Gal-bind_lectin"/>
    <property type="match status" value="1"/>
</dbReference>
<dbReference type="HOGENOM" id="CLU_493690_0_0_1"/>
<dbReference type="EMBL" id="JH816912">
    <property type="protein sequence ID" value="EKC20706.1"/>
    <property type="molecule type" value="Genomic_DNA"/>
</dbReference>
<dbReference type="PANTHER" id="PTHR11346:SF147">
    <property type="entry name" value="GALECTIN"/>
    <property type="match status" value="1"/>
</dbReference>
<sequence>MHKQSCAYECRLFKNKFSFHHSTPKECTSRSVIDHNTSHYNYLCRDKTKFRPTEEKTYKTIATDISAADKRMINCATLKRKASHDQHRTNSKRTGIQTSSLASQPLTRCQQLLTEEVYQCTTPVNSGMTPYLYANRDHLDIKHSTPKGVEDILEEDLDEDALWAGASAKVLQRVMSAPQLPGQPEFPEVKKLHHAMSLPQLWMPKHGSHHLHIWQRRLQVLNRKTEKMREKDQALKDRLEIIQKRADLLARSPVNTPPKQSDAKTSSVRGNNRCYVNAKMSTDVTTVRKPKPTGSHAPPEKGGQYPPPQGGGYGAYPPPSGGAYPPPSGGAYPPPPGGAPGYPGGGYGAPPGGYGAPPGGGYGAPPGGYGAPPGGYGAPQGGYGGYGPPPGTGPVGHPPGGYAPPPMGNMGNFGPQPTGPIFNPPIPFQAPFPGGAHPGRSVIVKGVITGDDGFTLNFKCGEENNFHFNPRPNQGCVVYNHNQHGWGTEERHQNPFHPGQPFELCITIEPNQYKVFVNHQPFPSFNARMFPIEKFELIQIGGSVNVQEINFS</sequence>
<dbReference type="PROSITE" id="PS51304">
    <property type="entry name" value="GALECTIN"/>
    <property type="match status" value="1"/>
</dbReference>
<dbReference type="SMART" id="SM00276">
    <property type="entry name" value="GLECT"/>
    <property type="match status" value="1"/>
</dbReference>
<dbReference type="InParanoid" id="K1QGJ6"/>
<evidence type="ECO:0000256" key="1">
    <source>
        <dbReference type="ARBA" id="ARBA00022734"/>
    </source>
</evidence>
<feature type="region of interest" description="Disordered" evidence="3">
    <location>
        <begin position="80"/>
        <end position="99"/>
    </location>
</feature>
<dbReference type="GO" id="GO:0030246">
    <property type="term" value="F:carbohydrate binding"/>
    <property type="evidence" value="ECO:0007669"/>
    <property type="project" value="UniProtKB-KW"/>
</dbReference>
<dbReference type="AlphaFoldDB" id="K1QGJ6"/>
<dbReference type="InterPro" id="IPR044156">
    <property type="entry name" value="Galectin-like"/>
</dbReference>
<feature type="region of interest" description="Disordered" evidence="3">
    <location>
        <begin position="250"/>
        <end position="337"/>
    </location>
</feature>
<dbReference type="InterPro" id="IPR013320">
    <property type="entry name" value="ConA-like_dom_sf"/>
</dbReference>
<dbReference type="InterPro" id="IPR001079">
    <property type="entry name" value="Galectin_CRD"/>
</dbReference>
<protein>
    <submittedName>
        <fullName evidence="4">Galectin-4</fullName>
    </submittedName>
</protein>
<feature type="compositionally biased region" description="Polar residues" evidence="3">
    <location>
        <begin position="253"/>
        <end position="270"/>
    </location>
</feature>
<feature type="coiled-coil region" evidence="2">
    <location>
        <begin position="211"/>
        <end position="238"/>
    </location>
</feature>
<gene>
    <name evidence="4" type="ORF">CGI_10005550</name>
</gene>
<evidence type="ECO:0000256" key="3">
    <source>
        <dbReference type="SAM" id="MobiDB-lite"/>
    </source>
</evidence>
<dbReference type="PRINTS" id="PR01871">
    <property type="entry name" value="ANNEXINVII"/>
</dbReference>
<name>K1QGJ6_MAGGI</name>
<accession>K1QGJ6</accession>